<dbReference type="Gene3D" id="2.60.120.560">
    <property type="entry name" value="Exo-inulinase, domain 1"/>
    <property type="match status" value="1"/>
</dbReference>
<reference evidence="2 3" key="1">
    <citation type="submission" date="2016-10" db="EMBL/GenBank/DDBJ databases">
        <authorList>
            <person name="de Groot N.N."/>
        </authorList>
    </citation>
    <scope>NUCLEOTIDE SEQUENCE [LARGE SCALE GENOMIC DNA]</scope>
    <source>
        <strain evidence="2 3">DSM 21668</strain>
    </source>
</reference>
<dbReference type="OrthoDB" id="2634655at2"/>
<dbReference type="EMBL" id="FNGS01000001">
    <property type="protein sequence ID" value="SDL21100.1"/>
    <property type="molecule type" value="Genomic_DNA"/>
</dbReference>
<proteinExistence type="predicted"/>
<keyword evidence="3" id="KW-1185">Reference proteome</keyword>
<feature type="signal peptide" evidence="1">
    <location>
        <begin position="1"/>
        <end position="19"/>
    </location>
</feature>
<evidence type="ECO:0000313" key="2">
    <source>
        <dbReference type="EMBL" id="SDL21100.1"/>
    </source>
</evidence>
<dbReference type="AlphaFoldDB" id="A0A1G9I762"/>
<dbReference type="STRING" id="563176.SAMN04488090_0364"/>
<gene>
    <name evidence="2" type="ORF">SAMN04488090_0364</name>
</gene>
<organism evidence="2 3">
    <name type="scientific">Siphonobacter aquaeclarae</name>
    <dbReference type="NCBI Taxonomy" id="563176"/>
    <lineage>
        <taxon>Bacteria</taxon>
        <taxon>Pseudomonadati</taxon>
        <taxon>Bacteroidota</taxon>
        <taxon>Cytophagia</taxon>
        <taxon>Cytophagales</taxon>
        <taxon>Cytophagaceae</taxon>
        <taxon>Siphonobacter</taxon>
    </lineage>
</organism>
<evidence type="ECO:0008006" key="4">
    <source>
        <dbReference type="Google" id="ProtNLM"/>
    </source>
</evidence>
<protein>
    <recommendedName>
        <fullName evidence="4">3-keto-disaccharide hydrolase domain-containing protein</fullName>
    </recommendedName>
</protein>
<dbReference type="RefSeq" id="WP_093196919.1">
    <property type="nucleotide sequence ID" value="NZ_FNGS01000001.1"/>
</dbReference>
<evidence type="ECO:0000256" key="1">
    <source>
        <dbReference type="SAM" id="SignalP"/>
    </source>
</evidence>
<evidence type="ECO:0000313" key="3">
    <source>
        <dbReference type="Proteomes" id="UP000198901"/>
    </source>
</evidence>
<sequence length="392" mass="44118">MTRILFLLLTCLSVSPLVAQNPKKSAAKSDPILRIPMEPAYWQYDSTRAEFITHRSVKAIRNKPKTAYQVFLKNHTFTEGTIEFDVELVGMGFPGISFRMSPDQKYGENFYIRSFGPVTPEVRWTIQYAPIVDGVSMWDLADEYQTGATIRQEGWNHVKLVVADSKMNVYVNDMTHPALHVPYLEASTTSGGISLSGNVIYANLTVDPRRPAELGTEPTYPPLATDTRYLRHWQATGPINFPFGREPIYPLPSMYGTLAKSEVPDSTARWEVVDANRRGIVNLTPLYGSTERDGRRLAWLKTTIYSDKAQEKTLNLGFSDEVWLLVNGQITYVGKNYFGTPNAKNDGRCTIENAAIRLPLKQGKNEVLIGLANYFYGWGIIARLADTDGIRF</sequence>
<accession>A0A1G9I762</accession>
<dbReference type="Proteomes" id="UP000198901">
    <property type="component" value="Unassembled WGS sequence"/>
</dbReference>
<name>A0A1G9I762_9BACT</name>
<keyword evidence="1" id="KW-0732">Signal</keyword>
<feature type="chain" id="PRO_5011793191" description="3-keto-disaccharide hydrolase domain-containing protein" evidence="1">
    <location>
        <begin position="20"/>
        <end position="392"/>
    </location>
</feature>